<feature type="signal peptide" evidence="1">
    <location>
        <begin position="1"/>
        <end position="22"/>
    </location>
</feature>
<dbReference type="InterPro" id="IPR011460">
    <property type="entry name" value="Lcl_C"/>
</dbReference>
<evidence type="ECO:0000313" key="4">
    <source>
        <dbReference type="Proteomes" id="UP000245506"/>
    </source>
</evidence>
<dbReference type="AlphaFoldDB" id="A0A317CG28"/>
<comment type="caution">
    <text evidence="3">The sequence shown here is derived from an EMBL/GenBank/DDBJ whole genome shotgun (WGS) entry which is preliminary data.</text>
</comment>
<evidence type="ECO:0000313" key="3">
    <source>
        <dbReference type="EMBL" id="PWQ97486.1"/>
    </source>
</evidence>
<dbReference type="Proteomes" id="UP000245506">
    <property type="component" value="Unassembled WGS sequence"/>
</dbReference>
<name>A0A317CG28_9GAMM</name>
<dbReference type="EMBL" id="QGKL01000019">
    <property type="protein sequence ID" value="PWQ97486.1"/>
    <property type="molecule type" value="Genomic_DNA"/>
</dbReference>
<reference evidence="3 4" key="1">
    <citation type="submission" date="2018-05" db="EMBL/GenBank/DDBJ databases">
        <title>Leucothrix arctica sp. nov., isolated from Arctic seawater.</title>
        <authorList>
            <person name="Choi A."/>
            <person name="Baek K."/>
        </authorList>
    </citation>
    <scope>NUCLEOTIDE SEQUENCE [LARGE SCALE GENOMIC DNA]</scope>
    <source>
        <strain evidence="3 4">IMCC9719</strain>
    </source>
</reference>
<feature type="domain" description="Lcl C-terminal" evidence="2">
    <location>
        <begin position="48"/>
        <end position="169"/>
    </location>
</feature>
<gene>
    <name evidence="3" type="ORF">DKT75_06055</name>
</gene>
<dbReference type="OrthoDB" id="9793251at2"/>
<feature type="chain" id="PRO_5016303451" evidence="1">
    <location>
        <begin position="23"/>
        <end position="183"/>
    </location>
</feature>
<dbReference type="PANTHER" id="PTHR35812:SF1">
    <property type="entry name" value="LIPOPROTEIN"/>
    <property type="match status" value="1"/>
</dbReference>
<dbReference type="Pfam" id="PF07603">
    <property type="entry name" value="Lcl_C"/>
    <property type="match status" value="1"/>
</dbReference>
<accession>A0A317CG28</accession>
<organism evidence="3 4">
    <name type="scientific">Leucothrix arctica</name>
    <dbReference type="NCBI Taxonomy" id="1481894"/>
    <lineage>
        <taxon>Bacteria</taxon>
        <taxon>Pseudomonadati</taxon>
        <taxon>Pseudomonadota</taxon>
        <taxon>Gammaproteobacteria</taxon>
        <taxon>Thiotrichales</taxon>
        <taxon>Thiotrichaceae</taxon>
        <taxon>Leucothrix</taxon>
    </lineage>
</organism>
<keyword evidence="1" id="KW-0732">Signal</keyword>
<keyword evidence="4" id="KW-1185">Reference proteome</keyword>
<evidence type="ECO:0000256" key="1">
    <source>
        <dbReference type="SAM" id="SignalP"/>
    </source>
</evidence>
<protein>
    <submittedName>
        <fullName evidence="3">Fimbrial protein FimH</fullName>
    </submittedName>
</protein>
<evidence type="ECO:0000259" key="2">
    <source>
        <dbReference type="Pfam" id="PF07603"/>
    </source>
</evidence>
<dbReference type="RefSeq" id="WP_109822528.1">
    <property type="nucleotide sequence ID" value="NZ_QGKL01000019.1"/>
</dbReference>
<dbReference type="PANTHER" id="PTHR35812">
    <property type="entry name" value="LIPOPROTEIN"/>
    <property type="match status" value="1"/>
</dbReference>
<proteinExistence type="predicted"/>
<sequence length="183" mass="20399">MKFLYSISVAILAALTFNTGYAEQMCNDSVEVTTPSSRFEINDDQAFDTKTGLVWKRCLEGQNWNTELSQCDGNAISVNWKGALQSVSEGWRLPNIKELGSIVEHSCGNPSINLNVFPIEAISPTLWSSTPNRLYLGQVDNRRAWATLFQDGVSRNVFKSDSRLSVLLVKDAVILEPIEELPQ</sequence>